<keyword evidence="4" id="KW-0804">Transcription</keyword>
<dbReference type="AlphaFoldDB" id="A0A4P6MV04"/>
<sequence length="199" mass="21851">MARQRVTTTSDVVEAAAHVFARKGYRSSTIDDICLEAGVSRPTIYKYVESKPWLLDQMVVLVTGELSERIGAILATADPPRDKIRQLVSMHVDLTTRMRGHYATVYSEQTELSAATSAGFRTWSHAITQQFAALIDDYARSERLAPAADSTVLANLTLTMLTGLYRWHDPSGPTSPDDLADQVLAMLSGPLPGLDRRDG</sequence>
<dbReference type="Gene3D" id="1.10.357.10">
    <property type="entry name" value="Tetracycline Repressor, domain 2"/>
    <property type="match status" value="1"/>
</dbReference>
<evidence type="ECO:0000256" key="4">
    <source>
        <dbReference type="ARBA" id="ARBA00023163"/>
    </source>
</evidence>
<dbReference type="SUPFAM" id="SSF46689">
    <property type="entry name" value="Homeodomain-like"/>
    <property type="match status" value="1"/>
</dbReference>
<keyword evidence="8" id="KW-1185">Reference proteome</keyword>
<evidence type="ECO:0000313" key="7">
    <source>
        <dbReference type="EMBL" id="QBF47584.1"/>
    </source>
</evidence>
<evidence type="ECO:0000256" key="2">
    <source>
        <dbReference type="ARBA" id="ARBA00023015"/>
    </source>
</evidence>
<dbReference type="InterPro" id="IPR036271">
    <property type="entry name" value="Tet_transcr_reg_TetR-rel_C_sf"/>
</dbReference>
<dbReference type="GO" id="GO:0003700">
    <property type="term" value="F:DNA-binding transcription factor activity"/>
    <property type="evidence" value="ECO:0007669"/>
    <property type="project" value="TreeGrafter"/>
</dbReference>
<dbReference type="EMBL" id="CP036164">
    <property type="protein sequence ID" value="QBF47584.1"/>
    <property type="molecule type" value="Genomic_DNA"/>
</dbReference>
<dbReference type="SUPFAM" id="SSF48498">
    <property type="entry name" value="Tetracyclin repressor-like, C-terminal domain"/>
    <property type="match status" value="1"/>
</dbReference>
<dbReference type="KEGG" id="jli:EXU32_15790"/>
<keyword evidence="1" id="KW-0678">Repressor</keyword>
<dbReference type="InterPro" id="IPR001647">
    <property type="entry name" value="HTH_TetR"/>
</dbReference>
<dbReference type="Proteomes" id="UP000290408">
    <property type="component" value="Chromosome"/>
</dbReference>
<dbReference type="InterPro" id="IPR041490">
    <property type="entry name" value="KstR2_TetR_C"/>
</dbReference>
<dbReference type="GO" id="GO:0000976">
    <property type="term" value="F:transcription cis-regulatory region binding"/>
    <property type="evidence" value="ECO:0007669"/>
    <property type="project" value="TreeGrafter"/>
</dbReference>
<dbReference type="RefSeq" id="WP_130630769.1">
    <property type="nucleotide sequence ID" value="NZ_CP036164.1"/>
</dbReference>
<name>A0A4P6MV04_9MICO</name>
<protein>
    <submittedName>
        <fullName evidence="7">TetR/AcrR family transcriptional regulator</fullName>
    </submittedName>
</protein>
<proteinExistence type="predicted"/>
<dbReference type="OrthoDB" id="116659at2"/>
<dbReference type="PRINTS" id="PR00455">
    <property type="entry name" value="HTHTETR"/>
</dbReference>
<evidence type="ECO:0000259" key="6">
    <source>
        <dbReference type="PROSITE" id="PS50977"/>
    </source>
</evidence>
<evidence type="ECO:0000256" key="3">
    <source>
        <dbReference type="ARBA" id="ARBA00023125"/>
    </source>
</evidence>
<dbReference type="PROSITE" id="PS01081">
    <property type="entry name" value="HTH_TETR_1"/>
    <property type="match status" value="1"/>
</dbReference>
<dbReference type="Pfam" id="PF00440">
    <property type="entry name" value="TetR_N"/>
    <property type="match status" value="1"/>
</dbReference>
<evidence type="ECO:0000313" key="8">
    <source>
        <dbReference type="Proteomes" id="UP000290408"/>
    </source>
</evidence>
<evidence type="ECO:0000256" key="5">
    <source>
        <dbReference type="PROSITE-ProRule" id="PRU00335"/>
    </source>
</evidence>
<reference evidence="7 8" key="1">
    <citation type="submission" date="2019-02" db="EMBL/GenBank/DDBJ databases">
        <title>Genomic data mining of an Antarctic deep-sea actinobacterium, Janibacterlimosus P3-3-X1.</title>
        <authorList>
            <person name="Liao L."/>
            <person name="Chen B."/>
        </authorList>
    </citation>
    <scope>NUCLEOTIDE SEQUENCE [LARGE SCALE GENOMIC DNA]</scope>
    <source>
        <strain evidence="7 8">P3-3-X1</strain>
    </source>
</reference>
<evidence type="ECO:0000256" key="1">
    <source>
        <dbReference type="ARBA" id="ARBA00022491"/>
    </source>
</evidence>
<keyword evidence="3 5" id="KW-0238">DNA-binding</keyword>
<dbReference type="Gene3D" id="1.10.10.60">
    <property type="entry name" value="Homeodomain-like"/>
    <property type="match status" value="1"/>
</dbReference>
<dbReference type="Pfam" id="PF17932">
    <property type="entry name" value="TetR_C_24"/>
    <property type="match status" value="1"/>
</dbReference>
<dbReference type="PANTHER" id="PTHR30055:SF175">
    <property type="entry name" value="HTH-TYPE TRANSCRIPTIONAL REPRESSOR KSTR2"/>
    <property type="match status" value="1"/>
</dbReference>
<organism evidence="7 8">
    <name type="scientific">Janibacter limosus</name>
    <dbReference type="NCBI Taxonomy" id="53458"/>
    <lineage>
        <taxon>Bacteria</taxon>
        <taxon>Bacillati</taxon>
        <taxon>Actinomycetota</taxon>
        <taxon>Actinomycetes</taxon>
        <taxon>Micrococcales</taxon>
        <taxon>Intrasporangiaceae</taxon>
        <taxon>Janibacter</taxon>
    </lineage>
</organism>
<keyword evidence="2" id="KW-0805">Transcription regulation</keyword>
<feature type="domain" description="HTH tetR-type" evidence="6">
    <location>
        <begin position="6"/>
        <end position="66"/>
    </location>
</feature>
<dbReference type="PROSITE" id="PS50977">
    <property type="entry name" value="HTH_TETR_2"/>
    <property type="match status" value="1"/>
</dbReference>
<gene>
    <name evidence="7" type="ORF">EXU32_15790</name>
</gene>
<dbReference type="InterPro" id="IPR009057">
    <property type="entry name" value="Homeodomain-like_sf"/>
</dbReference>
<feature type="DNA-binding region" description="H-T-H motif" evidence="5">
    <location>
        <begin position="29"/>
        <end position="48"/>
    </location>
</feature>
<dbReference type="InterPro" id="IPR023772">
    <property type="entry name" value="DNA-bd_HTH_TetR-type_CS"/>
</dbReference>
<accession>A0A4P6MV04</accession>
<dbReference type="PANTHER" id="PTHR30055">
    <property type="entry name" value="HTH-TYPE TRANSCRIPTIONAL REGULATOR RUTR"/>
    <property type="match status" value="1"/>
</dbReference>
<dbReference type="InterPro" id="IPR050109">
    <property type="entry name" value="HTH-type_TetR-like_transc_reg"/>
</dbReference>